<evidence type="ECO:0000313" key="2">
    <source>
        <dbReference type="EMBL" id="OBK84997.1"/>
    </source>
</evidence>
<reference evidence="4" key="1">
    <citation type="submission" date="2016-06" db="EMBL/GenBank/DDBJ databases">
        <authorList>
            <person name="Sutton G."/>
            <person name="Brinkac L."/>
            <person name="Sanka R."/>
            <person name="Adams M."/>
            <person name="Lau E."/>
            <person name="Mehaffy C."/>
            <person name="Tameris M."/>
            <person name="Hatherill M."/>
            <person name="Hanekom W."/>
            <person name="Mahomed H."/>
            <person name="Mcshane H."/>
        </authorList>
    </citation>
    <scope>NUCLEOTIDE SEQUENCE [LARGE SCALE GENOMIC DNA]</scope>
    <source>
        <strain evidence="4">852014-51077_SCH5608930-a</strain>
    </source>
</reference>
<evidence type="ECO:0000313" key="3">
    <source>
        <dbReference type="Proteomes" id="UP000093759"/>
    </source>
</evidence>
<dbReference type="EMBL" id="LZIN01000061">
    <property type="protein sequence ID" value="OBG05195.1"/>
    <property type="molecule type" value="Genomic_DNA"/>
</dbReference>
<protein>
    <submittedName>
        <fullName evidence="1">Uncharacterized protein</fullName>
    </submittedName>
</protein>
<gene>
    <name evidence="2" type="ORF">A5648_07875</name>
    <name evidence="1" type="ORF">A5771_10525</name>
</gene>
<dbReference type="RefSeq" id="WP_064855471.1">
    <property type="nucleotide sequence ID" value="NZ_LZIM01000042.1"/>
</dbReference>
<dbReference type="Proteomes" id="UP000093985">
    <property type="component" value="Unassembled WGS sequence"/>
</dbReference>
<proteinExistence type="predicted"/>
<dbReference type="OrthoDB" id="4629960at2"/>
<name>A0A1A2EM93_MYCSD</name>
<accession>A0A1A2EM93</accession>
<evidence type="ECO:0000313" key="4">
    <source>
        <dbReference type="Proteomes" id="UP000093985"/>
    </source>
</evidence>
<organism evidence="1 4">
    <name type="scientific">Mycolicibacter sinensis (strain JDM601)</name>
    <name type="common">Mycobacterium sinense</name>
    <dbReference type="NCBI Taxonomy" id="875328"/>
    <lineage>
        <taxon>Bacteria</taxon>
        <taxon>Bacillati</taxon>
        <taxon>Actinomycetota</taxon>
        <taxon>Actinomycetes</taxon>
        <taxon>Mycobacteriales</taxon>
        <taxon>Mycobacteriaceae</taxon>
        <taxon>Mycolicibacter</taxon>
    </lineage>
</organism>
<dbReference type="Proteomes" id="UP000093759">
    <property type="component" value="Unassembled WGS sequence"/>
</dbReference>
<reference evidence="1" key="3">
    <citation type="submission" date="2016-06" db="EMBL/GenBank/DDBJ databases">
        <authorList>
            <person name="Kjaerup R.B."/>
            <person name="Dalgaard T.S."/>
            <person name="Juul-Madsen H.R."/>
        </authorList>
    </citation>
    <scope>NUCLEOTIDE SEQUENCE [LARGE SCALE GENOMIC DNA]</scope>
    <source>
        <strain evidence="2">1274684.2</strain>
        <strain evidence="1">852014-51077_SCH5608930-a</strain>
    </source>
</reference>
<evidence type="ECO:0000313" key="1">
    <source>
        <dbReference type="EMBL" id="OBG05195.1"/>
    </source>
</evidence>
<dbReference type="EMBL" id="LZMF01000116">
    <property type="protein sequence ID" value="OBK84997.1"/>
    <property type="molecule type" value="Genomic_DNA"/>
</dbReference>
<sequence length="81" mass="8962">MASETSETTATDVRNALSEQAAELGWQRTQRERVDIYGRGAAHVHAVWRDSGTLNGGAHYDDSVLLAYTTELAKIQSWLAR</sequence>
<reference evidence="3" key="2">
    <citation type="submission" date="2016-06" db="EMBL/GenBank/DDBJ databases">
        <authorList>
            <person name="Sutton G."/>
            <person name="Brinkac L."/>
            <person name="Sanka R."/>
            <person name="Adams M."/>
            <person name="Lau E."/>
            <person name="Garcia-Basteiro A."/>
            <person name="Lopez-Varela E."/>
            <person name="Palencia S."/>
        </authorList>
    </citation>
    <scope>NUCLEOTIDE SEQUENCE [LARGE SCALE GENOMIC DNA]</scope>
    <source>
        <strain evidence="3">1274684.2</strain>
    </source>
</reference>
<dbReference type="AlphaFoldDB" id="A0A1A2EM93"/>
<comment type="caution">
    <text evidence="1">The sequence shown here is derived from an EMBL/GenBank/DDBJ whole genome shotgun (WGS) entry which is preliminary data.</text>
</comment>